<name>A0A9P6LB33_9AGAM</name>
<dbReference type="EMBL" id="WIUZ02000002">
    <property type="protein sequence ID" value="KAF9790312.1"/>
    <property type="molecule type" value="Genomic_DNA"/>
</dbReference>
<evidence type="ECO:0000256" key="1">
    <source>
        <dbReference type="SAM" id="MobiDB-lite"/>
    </source>
</evidence>
<protein>
    <submittedName>
        <fullName evidence="2">Uncharacterized protein</fullName>
    </submittedName>
</protein>
<dbReference type="Proteomes" id="UP000736335">
    <property type="component" value="Unassembled WGS sequence"/>
</dbReference>
<feature type="region of interest" description="Disordered" evidence="1">
    <location>
        <begin position="13"/>
        <end position="51"/>
    </location>
</feature>
<feature type="compositionally biased region" description="Pro residues" evidence="1">
    <location>
        <begin position="36"/>
        <end position="45"/>
    </location>
</feature>
<proteinExistence type="predicted"/>
<organism evidence="2 3">
    <name type="scientific">Thelephora terrestris</name>
    <dbReference type="NCBI Taxonomy" id="56493"/>
    <lineage>
        <taxon>Eukaryota</taxon>
        <taxon>Fungi</taxon>
        <taxon>Dikarya</taxon>
        <taxon>Basidiomycota</taxon>
        <taxon>Agaricomycotina</taxon>
        <taxon>Agaricomycetes</taxon>
        <taxon>Thelephorales</taxon>
        <taxon>Thelephoraceae</taxon>
        <taxon>Thelephora</taxon>
    </lineage>
</organism>
<evidence type="ECO:0000313" key="3">
    <source>
        <dbReference type="Proteomes" id="UP000736335"/>
    </source>
</evidence>
<reference evidence="2" key="2">
    <citation type="submission" date="2020-11" db="EMBL/GenBank/DDBJ databases">
        <authorList>
            <consortium name="DOE Joint Genome Institute"/>
            <person name="Kuo A."/>
            <person name="Miyauchi S."/>
            <person name="Kiss E."/>
            <person name="Drula E."/>
            <person name="Kohler A."/>
            <person name="Sanchez-Garcia M."/>
            <person name="Andreopoulos B."/>
            <person name="Barry K.W."/>
            <person name="Bonito G."/>
            <person name="Buee M."/>
            <person name="Carver A."/>
            <person name="Chen C."/>
            <person name="Cichocki N."/>
            <person name="Clum A."/>
            <person name="Culley D."/>
            <person name="Crous P.W."/>
            <person name="Fauchery L."/>
            <person name="Girlanda M."/>
            <person name="Hayes R."/>
            <person name="Keri Z."/>
            <person name="Labutti K."/>
            <person name="Lipzen A."/>
            <person name="Lombard V."/>
            <person name="Magnuson J."/>
            <person name="Maillard F."/>
            <person name="Morin E."/>
            <person name="Murat C."/>
            <person name="Nolan M."/>
            <person name="Ohm R."/>
            <person name="Pangilinan J."/>
            <person name="Pereira M."/>
            <person name="Perotto S."/>
            <person name="Peter M."/>
            <person name="Riley R."/>
            <person name="Sitrit Y."/>
            <person name="Stielow B."/>
            <person name="Szollosi G."/>
            <person name="Zifcakova L."/>
            <person name="Stursova M."/>
            <person name="Spatafora J.W."/>
            <person name="Tedersoo L."/>
            <person name="Vaario L.-M."/>
            <person name="Yamada A."/>
            <person name="Yan M."/>
            <person name="Wang P."/>
            <person name="Xu J."/>
            <person name="Bruns T."/>
            <person name="Baldrian P."/>
            <person name="Vilgalys R."/>
            <person name="Henrissat B."/>
            <person name="Grigoriev I.V."/>
            <person name="Hibbett D."/>
            <person name="Nagy L.G."/>
            <person name="Martin F.M."/>
        </authorList>
    </citation>
    <scope>NUCLEOTIDE SEQUENCE</scope>
    <source>
        <strain evidence="2">UH-Tt-Lm1</strain>
    </source>
</reference>
<reference evidence="2" key="1">
    <citation type="journal article" date="2020" name="Nat. Commun.">
        <title>Large-scale genome sequencing of mycorrhizal fungi provides insights into the early evolution of symbiotic traits.</title>
        <authorList>
            <person name="Miyauchi S."/>
            <person name="Kiss E."/>
            <person name="Kuo A."/>
            <person name="Drula E."/>
            <person name="Kohler A."/>
            <person name="Sanchez-Garcia M."/>
            <person name="Morin E."/>
            <person name="Andreopoulos B."/>
            <person name="Barry K.W."/>
            <person name="Bonito G."/>
            <person name="Buee M."/>
            <person name="Carver A."/>
            <person name="Chen C."/>
            <person name="Cichocki N."/>
            <person name="Clum A."/>
            <person name="Culley D."/>
            <person name="Crous P.W."/>
            <person name="Fauchery L."/>
            <person name="Girlanda M."/>
            <person name="Hayes R.D."/>
            <person name="Keri Z."/>
            <person name="LaButti K."/>
            <person name="Lipzen A."/>
            <person name="Lombard V."/>
            <person name="Magnuson J."/>
            <person name="Maillard F."/>
            <person name="Murat C."/>
            <person name="Nolan M."/>
            <person name="Ohm R.A."/>
            <person name="Pangilinan J."/>
            <person name="Pereira M.F."/>
            <person name="Perotto S."/>
            <person name="Peter M."/>
            <person name="Pfister S."/>
            <person name="Riley R."/>
            <person name="Sitrit Y."/>
            <person name="Stielow J.B."/>
            <person name="Szollosi G."/>
            <person name="Zifcakova L."/>
            <person name="Stursova M."/>
            <person name="Spatafora J.W."/>
            <person name="Tedersoo L."/>
            <person name="Vaario L.M."/>
            <person name="Yamada A."/>
            <person name="Yan M."/>
            <person name="Wang P."/>
            <person name="Xu J."/>
            <person name="Bruns T."/>
            <person name="Baldrian P."/>
            <person name="Vilgalys R."/>
            <person name="Dunand C."/>
            <person name="Henrissat B."/>
            <person name="Grigoriev I.V."/>
            <person name="Hibbett D."/>
            <person name="Nagy L.G."/>
            <person name="Martin F.M."/>
        </authorList>
    </citation>
    <scope>NUCLEOTIDE SEQUENCE</scope>
    <source>
        <strain evidence="2">UH-Tt-Lm1</strain>
    </source>
</reference>
<sequence length="433" mass="48624">MFTILNKWCPPAPSLSGLVHPQRPANLPPTTSSDHQPPPTPPPATPSQNMDPHQYVQMRKAKIDSFKNKPQSWSSRQQAVQTFSKPGSQGALVFKFEPTEMITRGWVMQQWEIFEGLYLWCDCKLNEWNYSEEFNFANTTLNVVSNYYDDYQEDHQENDYELDGEGNDLMAAVSPVSRSPDENSWFECNDVNDYEYEDDEMDGDYYEDGDDVPDEEAWGEPAPLDVKDVDDVIGDKPAFHRLAELEDRTVDNPPHTDPDVEMDNIPIPGSSLPKPPPLIPSQGTLSLLQKHIGPKGFGAQGFGSGIPPQPLCRIFQIDWEGWDHNPDNLVVNLALRFFQAYPHTYAAALSAGGVLWKIAMDVLPPPQESDITRLFHLEACSEALVNGVHYWTPDLTEAQEDVVIGVSTFPTLLSCTANIKMLPIYTNSAPPTR</sequence>
<keyword evidence="3" id="KW-1185">Reference proteome</keyword>
<dbReference type="OrthoDB" id="2658589at2759"/>
<evidence type="ECO:0000313" key="2">
    <source>
        <dbReference type="EMBL" id="KAF9790312.1"/>
    </source>
</evidence>
<comment type="caution">
    <text evidence="2">The sequence shown here is derived from an EMBL/GenBank/DDBJ whole genome shotgun (WGS) entry which is preliminary data.</text>
</comment>
<accession>A0A9P6LB33</accession>
<gene>
    <name evidence="2" type="ORF">BJ322DRAFT_1017056</name>
</gene>
<dbReference type="AlphaFoldDB" id="A0A9P6LB33"/>